<keyword evidence="2" id="KW-1185">Reference proteome</keyword>
<comment type="caution">
    <text evidence="1">The sequence shown here is derived from an EMBL/GenBank/DDBJ whole genome shotgun (WGS) entry which is preliminary data.</text>
</comment>
<evidence type="ECO:0000313" key="2">
    <source>
        <dbReference type="Proteomes" id="UP000078348"/>
    </source>
</evidence>
<gene>
    <name evidence="1" type="ORF">AV274_5377</name>
</gene>
<name>A0A196S7A4_BLAHN</name>
<accession>A0A196S7A4</accession>
<organism evidence="1 2">
    <name type="scientific">Blastocystis sp. subtype 1 (strain ATCC 50177 / NandII)</name>
    <dbReference type="NCBI Taxonomy" id="478820"/>
    <lineage>
        <taxon>Eukaryota</taxon>
        <taxon>Sar</taxon>
        <taxon>Stramenopiles</taxon>
        <taxon>Bigyra</taxon>
        <taxon>Opalozoa</taxon>
        <taxon>Opalinata</taxon>
        <taxon>Blastocystidae</taxon>
        <taxon>Blastocystis</taxon>
    </lineage>
</organism>
<dbReference type="AlphaFoldDB" id="A0A196S7A4"/>
<reference evidence="1 2" key="1">
    <citation type="submission" date="2016-05" db="EMBL/GenBank/DDBJ databases">
        <title>Nuclear genome of Blastocystis sp. subtype 1 NandII.</title>
        <authorList>
            <person name="Gentekaki E."/>
            <person name="Curtis B."/>
            <person name="Stairs C."/>
            <person name="Eme L."/>
            <person name="Herman E."/>
            <person name="Klimes V."/>
            <person name="Arias M.C."/>
            <person name="Elias M."/>
            <person name="Hilliou F."/>
            <person name="Klute M."/>
            <person name="Malik S.-B."/>
            <person name="Pightling A."/>
            <person name="Rachubinski R."/>
            <person name="Salas D."/>
            <person name="Schlacht A."/>
            <person name="Suga H."/>
            <person name="Archibald J."/>
            <person name="Ball S.G."/>
            <person name="Clark G."/>
            <person name="Dacks J."/>
            <person name="Van Der Giezen M."/>
            <person name="Tsaousis A."/>
            <person name="Roger A."/>
        </authorList>
    </citation>
    <scope>NUCLEOTIDE SEQUENCE [LARGE SCALE GENOMIC DNA]</scope>
    <source>
        <strain evidence="2">ATCC 50177 / NandII</strain>
    </source>
</reference>
<evidence type="ECO:0000313" key="1">
    <source>
        <dbReference type="EMBL" id="OAO12918.1"/>
    </source>
</evidence>
<dbReference type="OrthoDB" id="6261422at2759"/>
<dbReference type="EMBL" id="LXWW01000494">
    <property type="protein sequence ID" value="OAO12918.1"/>
    <property type="molecule type" value="Genomic_DNA"/>
</dbReference>
<proteinExistence type="predicted"/>
<sequence length="524" mass="61571">MTVQEDQPEETHWVAEEVVEEKKNPVKTMHLREETVVASPLESVIEKFENPLPPFHYSCLDVPPPDHSVLLVIGTTVIENSTVLKRLIQQNTLSSLVHYSAEVFPVLFTNSSHWLEYASSIHMRCSNHYLSNRYSTPFFSSIVQTLKLEYNSVFIGYMNGDLLLHSSLIESLSFLFDTVVSVKPKTPLMLMGRRYNRNMAMKDDLTNRSTEAISAFIEENTLFSDQFITVAQDFFIFTPSTLRLQDLLDVVIGRNGYDNYLVDFCIKHHIPLVDLSPSAIVLHQTDHDGNWAGSRQSKDREWNLDLIEGMVETDTLSRAPYQLVHHRDGRFVLHEYAMFDNDYSDEEWNFIQRFVPPKAERCLYYGKGSFRPFPTRICNHTDVILYDVFQKKYQQELNKDEYRILYRSIDPTRDKSLCMNFFSYVSLPSKRSFFYDFVLIDGLCRHYAAYFLRSRLRQPNTPVLIRGEDLYQYKDISHFLSQYYEKQECMDAFEPSKRHDYYGLCVYRAKPLEETKSLLLPRWW</sequence>
<dbReference type="Proteomes" id="UP000078348">
    <property type="component" value="Unassembled WGS sequence"/>
</dbReference>
<protein>
    <submittedName>
        <fullName evidence="1">Uncharacterized protein</fullName>
    </submittedName>
</protein>